<dbReference type="EMBL" id="QENY01000010">
    <property type="protein sequence ID" value="PVX53621.1"/>
    <property type="molecule type" value="Genomic_DNA"/>
</dbReference>
<comment type="caution">
    <text evidence="1">The sequence shown here is derived from an EMBL/GenBank/DDBJ whole genome shotgun (WGS) entry which is preliminary data.</text>
</comment>
<accession>A0A2U0U7J4</accession>
<keyword evidence="2" id="KW-1185">Reference proteome</keyword>
<reference evidence="1 2" key="1">
    <citation type="submission" date="2018-05" db="EMBL/GenBank/DDBJ databases">
        <title>Genomic Encyclopedia of Type Strains, Phase IV (KMG-IV): sequencing the most valuable type-strain genomes for metagenomic binning, comparative biology and taxonomic classification.</title>
        <authorList>
            <person name="Goeker M."/>
        </authorList>
    </citation>
    <scope>NUCLEOTIDE SEQUENCE [LARGE SCALE GENOMIC DNA]</scope>
    <source>
        <strain evidence="1 2">DSM 100333</strain>
    </source>
</reference>
<evidence type="ECO:0000313" key="2">
    <source>
        <dbReference type="Proteomes" id="UP000245870"/>
    </source>
</evidence>
<evidence type="ECO:0000313" key="1">
    <source>
        <dbReference type="EMBL" id="PVX53621.1"/>
    </source>
</evidence>
<sequence>MNTQSQHRKYEFLKEKLKNLYNLLYNCIIQNTSIFRVFTSKHAIVWK</sequence>
<protein>
    <submittedName>
        <fullName evidence="1">Uncharacterized protein</fullName>
    </submittedName>
</protein>
<dbReference type="Proteomes" id="UP000245870">
    <property type="component" value="Unassembled WGS sequence"/>
</dbReference>
<name>A0A2U0U7J4_9BACT</name>
<proteinExistence type="predicted"/>
<dbReference type="AlphaFoldDB" id="A0A2U0U7J4"/>
<gene>
    <name evidence="1" type="ORF">C7379_11046</name>
</gene>
<organism evidence="1 2">
    <name type="scientific">Hallella colorans</name>
    <dbReference type="NCBI Taxonomy" id="1703337"/>
    <lineage>
        <taxon>Bacteria</taxon>
        <taxon>Pseudomonadati</taxon>
        <taxon>Bacteroidota</taxon>
        <taxon>Bacteroidia</taxon>
        <taxon>Bacteroidales</taxon>
        <taxon>Prevotellaceae</taxon>
        <taxon>Hallella</taxon>
    </lineage>
</organism>